<evidence type="ECO:0000313" key="1">
    <source>
        <dbReference type="Proteomes" id="UP000504637"/>
    </source>
</evidence>
<accession>A0A6J3LVL9</accession>
<proteinExistence type="predicted"/>
<reference evidence="2" key="3">
    <citation type="submission" date="2025-08" db="UniProtKB">
        <authorList>
            <consortium name="RefSeq"/>
        </authorList>
    </citation>
    <scope>IDENTIFICATION</scope>
    <source>
        <strain evidence="2">CBS 342.82</strain>
    </source>
</reference>
<dbReference type="AlphaFoldDB" id="A0A6J3LVL9"/>
<organism evidence="2">
    <name type="scientific">Dissoconium aciculare CBS 342.82</name>
    <dbReference type="NCBI Taxonomy" id="1314786"/>
    <lineage>
        <taxon>Eukaryota</taxon>
        <taxon>Fungi</taxon>
        <taxon>Dikarya</taxon>
        <taxon>Ascomycota</taxon>
        <taxon>Pezizomycotina</taxon>
        <taxon>Dothideomycetes</taxon>
        <taxon>Dothideomycetidae</taxon>
        <taxon>Mycosphaerellales</taxon>
        <taxon>Dissoconiaceae</taxon>
        <taxon>Dissoconium</taxon>
    </lineage>
</organism>
<reference evidence="2" key="2">
    <citation type="submission" date="2020-04" db="EMBL/GenBank/DDBJ databases">
        <authorList>
            <consortium name="NCBI Genome Project"/>
        </authorList>
    </citation>
    <scope>NUCLEOTIDE SEQUENCE</scope>
    <source>
        <strain evidence="2">CBS 342.82</strain>
    </source>
</reference>
<gene>
    <name evidence="2" type="ORF">K489DRAFT_59080</name>
</gene>
<reference evidence="2" key="1">
    <citation type="submission" date="2020-01" db="EMBL/GenBank/DDBJ databases">
        <authorList>
            <consortium name="DOE Joint Genome Institute"/>
            <person name="Haridas S."/>
            <person name="Albert R."/>
            <person name="Binder M."/>
            <person name="Bloem J."/>
            <person name="Labutti K."/>
            <person name="Salamov A."/>
            <person name="Andreopoulos B."/>
            <person name="Baker S.E."/>
            <person name="Barry K."/>
            <person name="Bills G."/>
            <person name="Bluhm B.H."/>
            <person name="Cannon C."/>
            <person name="Castanera R."/>
            <person name="Culley D.E."/>
            <person name="Daum C."/>
            <person name="Ezra D."/>
            <person name="Gonzalez J.B."/>
            <person name="Henrissat B."/>
            <person name="Kuo A."/>
            <person name="Liang C."/>
            <person name="Lipzen A."/>
            <person name="Lutzoni F."/>
            <person name="Magnuson J."/>
            <person name="Mondo S."/>
            <person name="Nolan M."/>
            <person name="Ohm R."/>
            <person name="Pangilinan J."/>
            <person name="Park H.-J."/>
            <person name="Ramirez L."/>
            <person name="Alfaro M."/>
            <person name="Sun H."/>
            <person name="Tritt A."/>
            <person name="Yoshinaga Y."/>
            <person name="Zwiers L.-H."/>
            <person name="Turgeon B.G."/>
            <person name="Goodwin S.B."/>
            <person name="Spatafora J.W."/>
            <person name="Crous P.W."/>
            <person name="Grigoriev I.V."/>
        </authorList>
    </citation>
    <scope>NUCLEOTIDE SEQUENCE</scope>
    <source>
        <strain evidence="2">CBS 342.82</strain>
    </source>
</reference>
<sequence>MVAWKCRTTPKFFSLTCWICNDVSECLVGCRSSRPSNKVCWHRDKMPPLLPLHQEVTGPWKVPRKEHTFVAKSSVESGTRSIATLTQRSPAVFPNGSKPRICMRCRTISNIAPDGPLTTVGRGQRVVDDGQLRRAQCTWVTISLTAE</sequence>
<protein>
    <submittedName>
        <fullName evidence="2">Uncharacterized protein</fullName>
    </submittedName>
</protein>
<dbReference type="Proteomes" id="UP000504637">
    <property type="component" value="Unplaced"/>
</dbReference>
<name>A0A6J3LVL9_9PEZI</name>
<dbReference type="GeneID" id="54366545"/>
<dbReference type="RefSeq" id="XP_033456846.1">
    <property type="nucleotide sequence ID" value="XM_033608745.1"/>
</dbReference>
<keyword evidence="1" id="KW-1185">Reference proteome</keyword>
<evidence type="ECO:0000313" key="2">
    <source>
        <dbReference type="RefSeq" id="XP_033456846.1"/>
    </source>
</evidence>